<dbReference type="AlphaFoldDB" id="A0A382YYD9"/>
<feature type="non-terminal residue" evidence="2">
    <location>
        <position position="44"/>
    </location>
</feature>
<name>A0A382YYD9_9ZZZZ</name>
<sequence>MSKVDEKLDELLDIQGEIVEVEKNLPTITQSGHSKTEEQTSDYK</sequence>
<feature type="region of interest" description="Disordered" evidence="1">
    <location>
        <begin position="25"/>
        <end position="44"/>
    </location>
</feature>
<accession>A0A382YYD9</accession>
<evidence type="ECO:0000313" key="2">
    <source>
        <dbReference type="EMBL" id="SVD87969.1"/>
    </source>
</evidence>
<evidence type="ECO:0000256" key="1">
    <source>
        <dbReference type="SAM" id="MobiDB-lite"/>
    </source>
</evidence>
<protein>
    <submittedName>
        <fullName evidence="2">Uncharacterized protein</fullName>
    </submittedName>
</protein>
<organism evidence="2">
    <name type="scientific">marine metagenome</name>
    <dbReference type="NCBI Taxonomy" id="408172"/>
    <lineage>
        <taxon>unclassified sequences</taxon>
        <taxon>metagenomes</taxon>
        <taxon>ecological metagenomes</taxon>
    </lineage>
</organism>
<reference evidence="2" key="1">
    <citation type="submission" date="2018-05" db="EMBL/GenBank/DDBJ databases">
        <authorList>
            <person name="Lanie J.A."/>
            <person name="Ng W.-L."/>
            <person name="Kazmierczak K.M."/>
            <person name="Andrzejewski T.M."/>
            <person name="Davidsen T.M."/>
            <person name="Wayne K.J."/>
            <person name="Tettelin H."/>
            <person name="Glass J.I."/>
            <person name="Rusch D."/>
            <person name="Podicherti R."/>
            <person name="Tsui H.-C.T."/>
            <person name="Winkler M.E."/>
        </authorList>
    </citation>
    <scope>NUCLEOTIDE SEQUENCE</scope>
</reference>
<proteinExistence type="predicted"/>
<gene>
    <name evidence="2" type="ORF">METZ01_LOCUS440823</name>
</gene>
<dbReference type="EMBL" id="UINC01179336">
    <property type="protein sequence ID" value="SVD87969.1"/>
    <property type="molecule type" value="Genomic_DNA"/>
</dbReference>
<feature type="compositionally biased region" description="Basic and acidic residues" evidence="1">
    <location>
        <begin position="34"/>
        <end position="44"/>
    </location>
</feature>